<dbReference type="GO" id="GO:0000159">
    <property type="term" value="C:protein phosphatase type 2A complex"/>
    <property type="evidence" value="ECO:0007669"/>
    <property type="project" value="TreeGrafter"/>
</dbReference>
<dbReference type="EMBL" id="BJWK01000004">
    <property type="protein sequence ID" value="GEM07735.1"/>
    <property type="molecule type" value="Genomic_DNA"/>
</dbReference>
<sequence>MATDTPRGPVVPTKRVVSKAHLEAWLTSGTHDEVVAFVEQLNEAAVGVKLTDELPAGEAIEAVLAVLEEVEGIYNATPPVDNGNSRFGNPAFRDFYDQVASRAAELHSRIPGLGPAYVTELSVYFCECWGNRTRIDYGSGMELNFLCWLLCLQKLGVLKKGDSTAVVIKVFWKYMRIARLLQTGYWLEPAGSHGAQGLDDYHFAVFIFGSAQLQTHKYLRPKAIHDDEILEEFSKDYMYLSYIRYINSIKTASLRWHSPMLDDISGVKTWEKVNSGMLKMYRAEVLAKLPVVQHFLFGSLLPWPPTPELETHREEPDVHVDSTGLLHVRGEGFGDCCNIPIPSAIAASQMAQNGGKGGKGGKGGLGSNPASVPHAQSVREEPDVEELRKFAELCRRLYYDKDSNAAKQVDIVMQKLPAPYRTAYARTRATVRSAFHRDNELRRRQEIETLLSSTLPASIVKKELGISQTSDSVAALRSSAARKIRRQKLREFVDSNCSKGLPGTHPFFKALFGTMWLQAMDAKRGGAGGKCVEWEVDVAVFTEAGSGEAWAKDAVQVLKGVLGMSERIKEPSHTDSARTSYLDSTASETSTVHHADPVVAAVIFDHHVAPSTSNLPQRKQPPPVPPHRGSLRNRSGSDPFLDADEKAAKLAAQQKYQIELAPPASPLSPGPPWPDTTSASVPLLDAAGSAPLPPPSPRIFASANRSLPSLTVQPQFRIFVLPPYLANPELRSLCRLFPDFITSPVRKNARFPSAAQKTPAAVELGEAGEARVGHGALRIGRQGRVEGWNGTLWERLVAWLRALFGLA</sequence>
<evidence type="ECO:0000313" key="11">
    <source>
        <dbReference type="Proteomes" id="UP000321518"/>
    </source>
</evidence>
<evidence type="ECO:0000256" key="7">
    <source>
        <dbReference type="ARBA" id="ARBA00023235"/>
    </source>
</evidence>
<evidence type="ECO:0000256" key="9">
    <source>
        <dbReference type="SAM" id="MobiDB-lite"/>
    </source>
</evidence>
<comment type="catalytic activity">
    <reaction evidence="1">
        <text>[protein]-peptidylproline (omega=180) = [protein]-peptidylproline (omega=0)</text>
        <dbReference type="Rhea" id="RHEA:16237"/>
        <dbReference type="Rhea" id="RHEA-COMP:10747"/>
        <dbReference type="Rhea" id="RHEA-COMP:10748"/>
        <dbReference type="ChEBI" id="CHEBI:83833"/>
        <dbReference type="ChEBI" id="CHEBI:83834"/>
        <dbReference type="EC" id="5.2.1.8"/>
    </reaction>
</comment>
<dbReference type="GO" id="GO:0008160">
    <property type="term" value="F:protein tyrosine phosphatase activator activity"/>
    <property type="evidence" value="ECO:0007669"/>
    <property type="project" value="TreeGrafter"/>
</dbReference>
<dbReference type="SUPFAM" id="SSF140984">
    <property type="entry name" value="PTPA-like"/>
    <property type="match status" value="1"/>
</dbReference>
<evidence type="ECO:0000256" key="1">
    <source>
        <dbReference type="ARBA" id="ARBA00000971"/>
    </source>
</evidence>
<keyword evidence="6" id="KW-0697">Rotamase</keyword>
<name>A0A511KCN3_RHOTO</name>
<dbReference type="GO" id="GO:0003755">
    <property type="term" value="F:peptidyl-prolyl cis-trans isomerase activity"/>
    <property type="evidence" value="ECO:0007669"/>
    <property type="project" value="UniProtKB-KW"/>
</dbReference>
<evidence type="ECO:0000256" key="3">
    <source>
        <dbReference type="ARBA" id="ARBA00011019"/>
    </source>
</evidence>
<dbReference type="PANTHER" id="PTHR10012">
    <property type="entry name" value="SERINE/THREONINE-PROTEIN PHOSPHATASE 2A REGULATORY SUBUNIT B"/>
    <property type="match status" value="1"/>
</dbReference>
<organism evidence="10 11">
    <name type="scientific">Rhodotorula toruloides</name>
    <name type="common">Yeast</name>
    <name type="synonym">Rhodosporidium toruloides</name>
    <dbReference type="NCBI Taxonomy" id="5286"/>
    <lineage>
        <taxon>Eukaryota</taxon>
        <taxon>Fungi</taxon>
        <taxon>Dikarya</taxon>
        <taxon>Basidiomycota</taxon>
        <taxon>Pucciniomycotina</taxon>
        <taxon>Microbotryomycetes</taxon>
        <taxon>Sporidiobolales</taxon>
        <taxon>Sporidiobolaceae</taxon>
        <taxon>Rhodotorula</taxon>
    </lineage>
</organism>
<dbReference type="Pfam" id="PF03095">
    <property type="entry name" value="PTPA"/>
    <property type="match status" value="1"/>
</dbReference>
<gene>
    <name evidence="10" type="ORF">Rt10032_c04g1752</name>
</gene>
<feature type="region of interest" description="Disordered" evidence="9">
    <location>
        <begin position="610"/>
        <end position="641"/>
    </location>
</feature>
<accession>A0A511KCN3</accession>
<evidence type="ECO:0000256" key="8">
    <source>
        <dbReference type="ARBA" id="ARBA00025287"/>
    </source>
</evidence>
<evidence type="ECO:0000256" key="6">
    <source>
        <dbReference type="ARBA" id="ARBA00023110"/>
    </source>
</evidence>
<dbReference type="AlphaFoldDB" id="A0A511KCN3"/>
<evidence type="ECO:0000256" key="2">
    <source>
        <dbReference type="ARBA" id="ARBA00004496"/>
    </source>
</evidence>
<dbReference type="GO" id="GO:0005737">
    <property type="term" value="C:cytoplasm"/>
    <property type="evidence" value="ECO:0007669"/>
    <property type="project" value="UniProtKB-SubCell"/>
</dbReference>
<reference evidence="10 11" key="1">
    <citation type="submission" date="2019-07" db="EMBL/GenBank/DDBJ databases">
        <title>Rhodotorula toruloides NBRC10032 genome sequencing.</title>
        <authorList>
            <person name="Shida Y."/>
            <person name="Takaku H."/>
            <person name="Ogasawara W."/>
            <person name="Mori K."/>
        </authorList>
    </citation>
    <scope>NUCLEOTIDE SEQUENCE [LARGE SCALE GENOMIC DNA]</scope>
    <source>
        <strain evidence="10 11">NBRC10032</strain>
    </source>
</reference>
<comment type="caution">
    <text evidence="10">The sequence shown here is derived from an EMBL/GenBank/DDBJ whole genome shotgun (WGS) entry which is preliminary data.</text>
</comment>
<comment type="function">
    <text evidence="8">PPIases accelerate the folding of proteins. It catalyzes the cis-trans isomerization of proline imidic peptide bonds in oligopeptides. Acts as a regulatory subunit for PP2A-like phosphatases modulating their activity or substrate specificity, probably by inducing a conformational change in the catalytic subunit, a direct target of the PPIase. Can reactivate inactive phosphatase PP2A-phosphatase methylesterase complexes (PP2Ai) in presence of ATP and Mg(2+) by dissociating the inactive form from the complex.</text>
</comment>
<dbReference type="GO" id="GO:0007052">
    <property type="term" value="P:mitotic spindle organization"/>
    <property type="evidence" value="ECO:0007669"/>
    <property type="project" value="TreeGrafter"/>
</dbReference>
<dbReference type="PANTHER" id="PTHR10012:SF5">
    <property type="entry name" value="SERINE_THREONINE-PROTEIN PHOSPHATASE 2A ACTIVATOR 2"/>
    <property type="match status" value="1"/>
</dbReference>
<keyword evidence="5" id="KW-0963">Cytoplasm</keyword>
<dbReference type="Proteomes" id="UP000321518">
    <property type="component" value="Unassembled WGS sequence"/>
</dbReference>
<feature type="compositionally biased region" description="Gly residues" evidence="9">
    <location>
        <begin position="354"/>
        <end position="366"/>
    </location>
</feature>
<evidence type="ECO:0000313" key="10">
    <source>
        <dbReference type="EMBL" id="GEM07735.1"/>
    </source>
</evidence>
<dbReference type="Gene3D" id="1.20.120.1150">
    <property type="match status" value="1"/>
</dbReference>
<dbReference type="OrthoDB" id="16120at2759"/>
<dbReference type="GO" id="GO:0005634">
    <property type="term" value="C:nucleus"/>
    <property type="evidence" value="ECO:0007669"/>
    <property type="project" value="TreeGrafter"/>
</dbReference>
<feature type="region of interest" description="Disordered" evidence="9">
    <location>
        <begin position="661"/>
        <end position="688"/>
    </location>
</feature>
<dbReference type="FunFam" id="1.20.120.1150:FF:000002">
    <property type="entry name" value="Serine/threonine-protein phosphatase 2A activator"/>
    <property type="match status" value="1"/>
</dbReference>
<feature type="region of interest" description="Disordered" evidence="9">
    <location>
        <begin position="351"/>
        <end position="381"/>
    </location>
</feature>
<protein>
    <recommendedName>
        <fullName evidence="4">peptidylprolyl isomerase</fullName>
        <ecNumber evidence="4">5.2.1.8</ecNumber>
    </recommendedName>
</protein>
<comment type="similarity">
    <text evidence="3">Belongs to the PTPA-type PPIase family.</text>
</comment>
<evidence type="ECO:0000256" key="5">
    <source>
        <dbReference type="ARBA" id="ARBA00022490"/>
    </source>
</evidence>
<comment type="subcellular location">
    <subcellularLocation>
        <location evidence="2">Cytoplasm</location>
    </subcellularLocation>
</comment>
<proteinExistence type="inferred from homology"/>
<dbReference type="InterPro" id="IPR004327">
    <property type="entry name" value="Phstyr_phstse_ac"/>
</dbReference>
<feature type="compositionally biased region" description="Pro residues" evidence="9">
    <location>
        <begin position="663"/>
        <end position="674"/>
    </location>
</feature>
<dbReference type="InterPro" id="IPR037218">
    <property type="entry name" value="PTPA_sf"/>
</dbReference>
<dbReference type="InterPro" id="IPR043170">
    <property type="entry name" value="PTPA_C_lid"/>
</dbReference>
<evidence type="ECO:0000256" key="4">
    <source>
        <dbReference type="ARBA" id="ARBA00013194"/>
    </source>
</evidence>
<dbReference type="EC" id="5.2.1.8" evidence="4"/>
<keyword evidence="7" id="KW-0413">Isomerase</keyword>
<dbReference type="CDD" id="cd04087">
    <property type="entry name" value="PTPA"/>
    <property type="match status" value="1"/>
</dbReference>